<feature type="domain" description="Flagellin C-terminal" evidence="5">
    <location>
        <begin position="648"/>
        <end position="733"/>
    </location>
</feature>
<name>A0A517ZYR1_9PLAN</name>
<reference evidence="6 7" key="1">
    <citation type="submission" date="2019-02" db="EMBL/GenBank/DDBJ databases">
        <title>Deep-cultivation of Planctomycetes and their phenomic and genomic characterization uncovers novel biology.</title>
        <authorList>
            <person name="Wiegand S."/>
            <person name="Jogler M."/>
            <person name="Boedeker C."/>
            <person name="Pinto D."/>
            <person name="Vollmers J."/>
            <person name="Rivas-Marin E."/>
            <person name="Kohn T."/>
            <person name="Peeters S.H."/>
            <person name="Heuer A."/>
            <person name="Rast P."/>
            <person name="Oberbeckmann S."/>
            <person name="Bunk B."/>
            <person name="Jeske O."/>
            <person name="Meyerdierks A."/>
            <person name="Storesund J.E."/>
            <person name="Kallscheuer N."/>
            <person name="Luecker S."/>
            <person name="Lage O.M."/>
            <person name="Pohl T."/>
            <person name="Merkel B.J."/>
            <person name="Hornburger P."/>
            <person name="Mueller R.-W."/>
            <person name="Bruemmer F."/>
            <person name="Labrenz M."/>
            <person name="Spormann A.M."/>
            <person name="Op den Camp H."/>
            <person name="Overmann J."/>
            <person name="Amann R."/>
            <person name="Jetten M.S.M."/>
            <person name="Mascher T."/>
            <person name="Medema M.H."/>
            <person name="Devos D.P."/>
            <person name="Kaster A.-K."/>
            <person name="Ovreas L."/>
            <person name="Rohde M."/>
            <person name="Galperin M.Y."/>
            <person name="Jogler C."/>
        </authorList>
    </citation>
    <scope>NUCLEOTIDE SEQUENCE [LARGE SCALE GENOMIC DNA]</scope>
    <source>
        <strain evidence="6 7">Mal52</strain>
    </source>
</reference>
<keyword evidence="2 3" id="KW-0975">Bacterial flagellum</keyword>
<dbReference type="InterPro" id="IPR001492">
    <property type="entry name" value="Flagellin"/>
</dbReference>
<dbReference type="KEGG" id="sdyn:Mal52_61180"/>
<keyword evidence="6" id="KW-0282">Flagellum</keyword>
<comment type="subcellular location">
    <subcellularLocation>
        <location evidence="3">Secreted</location>
    </subcellularLocation>
    <subcellularLocation>
        <location evidence="3">Bacterial flagellum</location>
    </subcellularLocation>
</comment>
<dbReference type="SUPFAM" id="SSF64518">
    <property type="entry name" value="Phase 1 flagellin"/>
    <property type="match status" value="2"/>
</dbReference>
<accession>A0A517ZYR1</accession>
<dbReference type="AlphaFoldDB" id="A0A517ZYR1"/>
<feature type="domain" description="Flagellin N-terminal" evidence="4">
    <location>
        <begin position="4"/>
        <end position="142"/>
    </location>
</feature>
<organism evidence="6 7">
    <name type="scientific">Symmachiella dynata</name>
    <dbReference type="NCBI Taxonomy" id="2527995"/>
    <lineage>
        <taxon>Bacteria</taxon>
        <taxon>Pseudomonadati</taxon>
        <taxon>Planctomycetota</taxon>
        <taxon>Planctomycetia</taxon>
        <taxon>Planctomycetales</taxon>
        <taxon>Planctomycetaceae</taxon>
        <taxon>Symmachiella</taxon>
    </lineage>
</organism>
<dbReference type="RefSeq" id="WP_145380383.1">
    <property type="nucleotide sequence ID" value="NZ_CP036276.1"/>
</dbReference>
<evidence type="ECO:0000256" key="2">
    <source>
        <dbReference type="ARBA" id="ARBA00023143"/>
    </source>
</evidence>
<dbReference type="GO" id="GO:0009288">
    <property type="term" value="C:bacterial-type flagellum"/>
    <property type="evidence" value="ECO:0007669"/>
    <property type="project" value="UniProtKB-SubCell"/>
</dbReference>
<comment type="similarity">
    <text evidence="1 3">Belongs to the bacterial flagellin family.</text>
</comment>
<keyword evidence="6" id="KW-0969">Cilium</keyword>
<keyword evidence="3" id="KW-0964">Secreted</keyword>
<sequence length="734" mass="73663">MTRINTNVASLRGLRSVERANSLLNTSLQRLSTGVQINSGKDDPAGLIASETLKSQIVAIETSIKNSNRANNVIATADSALGEISGLLNQIRGLVQEGLNTGALSQTEIDANQLQIDSALSAINRISANATFGGDKLIDGSKSFTTQLTTANSAKISEFQIDEAVFGSSSTILVDATITTAAEKGSLVYTGGDLTQETTVEIAGSVGSQVLFFGSSSTYENIRDAINAATDVTGVEATFVDDAGTAAATAGTVTLAATGAAATAGTATFTSAGNENDLSFTAATAGAFSGTNAVSVVFSLNADTNDASSVSVTGNEITISLENDTNAASVAVASDIEALFNANTNATALASISLPDDSGTTGSGVVSGGLTNATLNNGTENFDTNNDIVITNDTSGLLTGTNIPSVAFSLQSDSNDGTSVSVSGSAITVALAVDATQTDTSSVQASDVIAAINSNTSAAALVTASNASGNDGSGVFNYTSAAQTINGTDASSGSTAALTLTSQNFGSAEFVEVNVLAGSFDTYDSTGTSAVQISRDSGTDVVANINGQVAQGTGLKASVSSANLVASLTFNAVNNVAAETAQITITGGGSLFQIGQEVSAAGQLGMGIEAINTARLGGISGKIYELGSGRGKSLNDVGPNVTGADLVNIIDESINRVSNLRGRLGAVQKNVIETNITSLGVALENISAARSEIIDTDFAAETAQLTKSQILSQAAISVLQIANNNPQQVLTLLG</sequence>
<evidence type="ECO:0000313" key="6">
    <source>
        <dbReference type="EMBL" id="QDU47583.1"/>
    </source>
</evidence>
<evidence type="ECO:0000256" key="1">
    <source>
        <dbReference type="ARBA" id="ARBA00005709"/>
    </source>
</evidence>
<evidence type="ECO:0000313" key="7">
    <source>
        <dbReference type="Proteomes" id="UP000319383"/>
    </source>
</evidence>
<dbReference type="Proteomes" id="UP000319383">
    <property type="component" value="Chromosome"/>
</dbReference>
<dbReference type="InterPro" id="IPR046358">
    <property type="entry name" value="Flagellin_C"/>
</dbReference>
<dbReference type="PRINTS" id="PR00207">
    <property type="entry name" value="FLAGELLIN"/>
</dbReference>
<dbReference type="InterPro" id="IPR001029">
    <property type="entry name" value="Flagellin_N"/>
</dbReference>
<comment type="function">
    <text evidence="3">Flagellin is the subunit protein which polymerizes to form the filaments of bacterial flagella.</text>
</comment>
<dbReference type="Gene3D" id="1.20.1330.10">
    <property type="entry name" value="f41 fragment of flagellin, N-terminal domain"/>
    <property type="match status" value="2"/>
</dbReference>
<dbReference type="GO" id="GO:0005198">
    <property type="term" value="F:structural molecule activity"/>
    <property type="evidence" value="ECO:0007669"/>
    <property type="project" value="UniProtKB-UniRule"/>
</dbReference>
<gene>
    <name evidence="6" type="primary">fliC</name>
    <name evidence="6" type="ORF">Mal52_61180</name>
</gene>
<proteinExistence type="inferred from homology"/>
<dbReference type="PANTHER" id="PTHR42792">
    <property type="entry name" value="FLAGELLIN"/>
    <property type="match status" value="1"/>
</dbReference>
<dbReference type="EMBL" id="CP036276">
    <property type="protein sequence ID" value="QDU47583.1"/>
    <property type="molecule type" value="Genomic_DNA"/>
</dbReference>
<dbReference type="PANTHER" id="PTHR42792:SF2">
    <property type="entry name" value="FLAGELLIN"/>
    <property type="match status" value="1"/>
</dbReference>
<evidence type="ECO:0000256" key="3">
    <source>
        <dbReference type="RuleBase" id="RU362073"/>
    </source>
</evidence>
<keyword evidence="7" id="KW-1185">Reference proteome</keyword>
<evidence type="ECO:0000259" key="5">
    <source>
        <dbReference type="Pfam" id="PF00700"/>
    </source>
</evidence>
<dbReference type="Pfam" id="PF00669">
    <property type="entry name" value="Flagellin_N"/>
    <property type="match status" value="1"/>
</dbReference>
<evidence type="ECO:0000259" key="4">
    <source>
        <dbReference type="Pfam" id="PF00669"/>
    </source>
</evidence>
<dbReference type="Pfam" id="PF00700">
    <property type="entry name" value="Flagellin_C"/>
    <property type="match status" value="1"/>
</dbReference>
<protein>
    <recommendedName>
        <fullName evidence="3">Flagellin</fullName>
    </recommendedName>
</protein>
<dbReference type="GO" id="GO:0005576">
    <property type="term" value="C:extracellular region"/>
    <property type="evidence" value="ECO:0007669"/>
    <property type="project" value="UniProtKB-SubCell"/>
</dbReference>
<keyword evidence="6" id="KW-0966">Cell projection</keyword>